<dbReference type="PANTHER" id="PTHR40086">
    <property type="entry name" value="PHOSPHOTRANSFERASE YTMP-RELATED"/>
    <property type="match status" value="1"/>
</dbReference>
<dbReference type="InterPro" id="IPR002575">
    <property type="entry name" value="Aminoglycoside_PTrfase"/>
</dbReference>
<gene>
    <name evidence="2" type="ORF">U725_02371</name>
</gene>
<dbReference type="PANTHER" id="PTHR40086:SF1">
    <property type="entry name" value="CELL CYCLE REGULATOR CCRZ"/>
    <property type="match status" value="1"/>
</dbReference>
<name>A0A084A859_LACLC</name>
<evidence type="ECO:0000313" key="2">
    <source>
        <dbReference type="EMBL" id="KEY61488.1"/>
    </source>
</evidence>
<keyword evidence="2" id="KW-0418">Kinase</keyword>
<reference evidence="2 3" key="1">
    <citation type="submission" date="2014-06" db="EMBL/GenBank/DDBJ databases">
        <title>Draft genome sequence of the putrescine producing strain Lactococcus lactis subsp cremoris GE214.</title>
        <authorList>
            <person name="Ladero V."/>
            <person name="Linares D.M."/>
            <person name="del Rio B."/>
            <person name="Mayo B."/>
            <person name="Martin M.C."/>
            <person name="Fernandez M."/>
            <person name="Alvarez M.A."/>
        </authorList>
    </citation>
    <scope>NUCLEOTIDE SEQUENCE [LARGE SCALE GENOMIC DNA]</scope>
    <source>
        <strain evidence="2 3">GE214</strain>
    </source>
</reference>
<dbReference type="GO" id="GO:0016301">
    <property type="term" value="F:kinase activity"/>
    <property type="evidence" value="ECO:0007669"/>
    <property type="project" value="UniProtKB-KW"/>
</dbReference>
<feature type="domain" description="Aminoglycoside phosphotransferase" evidence="1">
    <location>
        <begin position="47"/>
        <end position="196"/>
    </location>
</feature>
<dbReference type="RefSeq" id="WP_042748849.1">
    <property type="nucleotide sequence ID" value="NZ_AZSI01000161.1"/>
</dbReference>
<protein>
    <submittedName>
        <fullName evidence="2">Putative kinase</fullName>
    </submittedName>
</protein>
<evidence type="ECO:0000313" key="3">
    <source>
        <dbReference type="Proteomes" id="UP000028401"/>
    </source>
</evidence>
<dbReference type="Proteomes" id="UP000028401">
    <property type="component" value="Unassembled WGS sequence"/>
</dbReference>
<dbReference type="InterPro" id="IPR011009">
    <property type="entry name" value="Kinase-like_dom_sf"/>
</dbReference>
<dbReference type="SUPFAM" id="SSF56112">
    <property type="entry name" value="Protein kinase-like (PK-like)"/>
    <property type="match status" value="1"/>
</dbReference>
<dbReference type="PATRIC" id="fig|1415168.3.peg.2434"/>
<keyword evidence="2" id="KW-0808">Transferase</keyword>
<dbReference type="InterPro" id="IPR052077">
    <property type="entry name" value="CcrZ_PhaseVar_Mediator"/>
</dbReference>
<proteinExistence type="predicted"/>
<dbReference type="Pfam" id="PF01636">
    <property type="entry name" value="APH"/>
    <property type="match status" value="1"/>
</dbReference>
<dbReference type="EMBL" id="AZSI01000161">
    <property type="protein sequence ID" value="KEY61488.1"/>
    <property type="molecule type" value="Genomic_DNA"/>
</dbReference>
<dbReference type="Gene3D" id="3.90.1200.10">
    <property type="match status" value="1"/>
</dbReference>
<comment type="caution">
    <text evidence="2">The sequence shown here is derived from an EMBL/GenBank/DDBJ whole genome shotgun (WGS) entry which is preliminary data.</text>
</comment>
<dbReference type="AlphaFoldDB" id="A0A084A859"/>
<evidence type="ECO:0000259" key="1">
    <source>
        <dbReference type="Pfam" id="PF01636"/>
    </source>
</evidence>
<sequence length="257" mass="29527">MMKADWDMTPVKGGSGNAFFGKSDEECVFIKKNGSPFLPSIYLEGITPKVLWTKRTAEGDTLSAQPWIDGHTLSPEDMEDRQINHILAHLHDSKKLVESYKKLGSQIVLPEQLLEDCVRNTEALQTNHFLSGIIEEMRKEIPEIKNEEVVVVHGDVNHKNWLVDDNSGKIYLVDWDTVFLSDSMVDMAHVLSHYIKPTNWSLWLMTSGVRPRSDIMEKVAWYGKLSFLRQISEYLSRGKMKEVNQEILGLRKFCELF</sequence>
<organism evidence="2 3">
    <name type="scientific">Lactococcus cremoris subsp. cremoris GE214</name>
    <dbReference type="NCBI Taxonomy" id="1415168"/>
    <lineage>
        <taxon>Bacteria</taxon>
        <taxon>Bacillati</taxon>
        <taxon>Bacillota</taxon>
        <taxon>Bacilli</taxon>
        <taxon>Lactobacillales</taxon>
        <taxon>Streptococcaceae</taxon>
        <taxon>Lactococcus</taxon>
        <taxon>Lactococcus cremoris subsp. cremoris</taxon>
    </lineage>
</organism>
<accession>A0A084A859</accession>